<dbReference type="Pfam" id="PF00850">
    <property type="entry name" value="Hist_deacetyl"/>
    <property type="match status" value="1"/>
</dbReference>
<dbReference type="GO" id="GO:0016787">
    <property type="term" value="F:hydrolase activity"/>
    <property type="evidence" value="ECO:0007669"/>
    <property type="project" value="UniProtKB-KW"/>
</dbReference>
<dbReference type="RefSeq" id="WP_114066444.1">
    <property type="nucleotide sequence ID" value="NZ_CP030850.1"/>
</dbReference>
<dbReference type="PANTHER" id="PTHR10625">
    <property type="entry name" value="HISTONE DEACETYLASE HDAC1-RELATED"/>
    <property type="match status" value="1"/>
</dbReference>
<evidence type="ECO:0000313" key="5">
    <source>
        <dbReference type="Proteomes" id="UP000251993"/>
    </source>
</evidence>
<keyword evidence="2" id="KW-0378">Hydrolase</keyword>
<reference evidence="4 5" key="1">
    <citation type="submission" date="2018-07" db="EMBL/GenBank/DDBJ databases">
        <title>Genome sequencing of Runella.</title>
        <authorList>
            <person name="Baek M.-G."/>
            <person name="Yi H."/>
        </authorList>
    </citation>
    <scope>NUCLEOTIDE SEQUENCE [LARGE SCALE GENOMIC DNA]</scope>
    <source>
        <strain evidence="4 5">HYN0085</strain>
    </source>
</reference>
<dbReference type="PANTHER" id="PTHR10625:SF19">
    <property type="entry name" value="HISTONE DEACETYLASE 12"/>
    <property type="match status" value="1"/>
</dbReference>
<dbReference type="InterPro" id="IPR000286">
    <property type="entry name" value="HDACs"/>
</dbReference>
<feature type="domain" description="Histone deacetylase" evidence="3">
    <location>
        <begin position="27"/>
        <end position="295"/>
    </location>
</feature>
<dbReference type="InterPro" id="IPR037138">
    <property type="entry name" value="His_deacetylse_dom_sf"/>
</dbReference>
<evidence type="ECO:0000259" key="3">
    <source>
        <dbReference type="Pfam" id="PF00850"/>
    </source>
</evidence>
<organism evidence="4 5">
    <name type="scientific">Runella rosea</name>
    <dbReference type="NCBI Taxonomy" id="2259595"/>
    <lineage>
        <taxon>Bacteria</taxon>
        <taxon>Pseudomonadati</taxon>
        <taxon>Bacteroidota</taxon>
        <taxon>Cytophagia</taxon>
        <taxon>Cytophagales</taxon>
        <taxon>Spirosomataceae</taxon>
        <taxon>Runella</taxon>
    </lineage>
</organism>
<dbReference type="Proteomes" id="UP000251993">
    <property type="component" value="Chromosome"/>
</dbReference>
<accession>A0A344TG88</accession>
<dbReference type="GO" id="GO:0040029">
    <property type="term" value="P:epigenetic regulation of gene expression"/>
    <property type="evidence" value="ECO:0007669"/>
    <property type="project" value="TreeGrafter"/>
</dbReference>
<gene>
    <name evidence="4" type="ORF">DR864_07880</name>
</gene>
<dbReference type="Gene3D" id="3.40.800.20">
    <property type="entry name" value="Histone deacetylase domain"/>
    <property type="match status" value="1"/>
</dbReference>
<dbReference type="InterPro" id="IPR023801">
    <property type="entry name" value="His_deacetylse_dom"/>
</dbReference>
<proteinExistence type="inferred from homology"/>
<dbReference type="SUPFAM" id="SSF52768">
    <property type="entry name" value="Arginase/deacetylase"/>
    <property type="match status" value="1"/>
</dbReference>
<keyword evidence="5" id="KW-1185">Reference proteome</keyword>
<dbReference type="OrthoDB" id="9808367at2"/>
<dbReference type="GO" id="GO:0004407">
    <property type="term" value="F:histone deacetylase activity"/>
    <property type="evidence" value="ECO:0007669"/>
    <property type="project" value="InterPro"/>
</dbReference>
<dbReference type="AlphaFoldDB" id="A0A344TG88"/>
<dbReference type="CDD" id="cd09993">
    <property type="entry name" value="HDAC_classIV"/>
    <property type="match status" value="1"/>
</dbReference>
<dbReference type="EMBL" id="CP030850">
    <property type="protein sequence ID" value="AXE17659.1"/>
    <property type="molecule type" value="Genomic_DNA"/>
</dbReference>
<evidence type="ECO:0000256" key="1">
    <source>
        <dbReference type="ARBA" id="ARBA00005947"/>
    </source>
</evidence>
<sequence>MLYIANDPIYCHPLPTGPNGEPHRFPMLKYELIPEQLLYEGTCSNENFFSPGTLDDRWILGVHTRQYWEDLKQLRISEKMVRRIGFPLSARLIERETCIAQGTIECTHHALKYGVSMNVAGGTHHAYPDRGEGFCLLNDVAIAANYLLENKLATKILVIDLDVHQGNGTAVIFQNDPRVFTFSMHGKDNYPLHKEISDLDIALPTGTQDDEYLGLLTQTLPSLFEQQKPDFAFYISGVDILGTDKLGKLKVSIAGCRQRDEFVFEQCQTHQVPVVVSMGGGYSPRIADIVEAHCNTFRSAQKMYF</sequence>
<evidence type="ECO:0000313" key="4">
    <source>
        <dbReference type="EMBL" id="AXE17659.1"/>
    </source>
</evidence>
<comment type="similarity">
    <text evidence="1">Belongs to the histone deacetylase family.</text>
</comment>
<protein>
    <submittedName>
        <fullName evidence="4">Histone deacetylase</fullName>
    </submittedName>
</protein>
<evidence type="ECO:0000256" key="2">
    <source>
        <dbReference type="ARBA" id="ARBA00022801"/>
    </source>
</evidence>
<dbReference type="InterPro" id="IPR023696">
    <property type="entry name" value="Ureohydrolase_dom_sf"/>
</dbReference>
<dbReference type="PRINTS" id="PR01270">
    <property type="entry name" value="HDASUPER"/>
</dbReference>
<dbReference type="KEGG" id="run:DR864_07880"/>
<dbReference type="InterPro" id="IPR044150">
    <property type="entry name" value="HDAC_classIV"/>
</dbReference>
<name>A0A344TG88_9BACT</name>